<evidence type="ECO:0000256" key="4">
    <source>
        <dbReference type="ARBA" id="ARBA00022553"/>
    </source>
</evidence>
<feature type="transmembrane region" description="Helical" evidence="13">
    <location>
        <begin position="15"/>
        <end position="35"/>
    </location>
</feature>
<dbReference type="EMBL" id="JAAGRN010000003">
    <property type="protein sequence ID" value="NDY82689.1"/>
    <property type="molecule type" value="Genomic_DNA"/>
</dbReference>
<dbReference type="PRINTS" id="PR00344">
    <property type="entry name" value="BCTRLSENSOR"/>
</dbReference>
<evidence type="ECO:0000256" key="10">
    <source>
        <dbReference type="ARBA" id="ARBA00022989"/>
    </source>
</evidence>
<keyword evidence="6 13" id="KW-0812">Transmembrane</keyword>
<dbReference type="PROSITE" id="PS50109">
    <property type="entry name" value="HIS_KIN"/>
    <property type="match status" value="1"/>
</dbReference>
<dbReference type="InterPro" id="IPR005467">
    <property type="entry name" value="His_kinase_dom"/>
</dbReference>
<evidence type="ECO:0000256" key="12">
    <source>
        <dbReference type="ARBA" id="ARBA00023136"/>
    </source>
</evidence>
<keyword evidence="12 13" id="KW-0472">Membrane</keyword>
<dbReference type="GO" id="GO:0005524">
    <property type="term" value="F:ATP binding"/>
    <property type="evidence" value="ECO:0007669"/>
    <property type="project" value="UniProtKB-KW"/>
</dbReference>
<evidence type="ECO:0000256" key="6">
    <source>
        <dbReference type="ARBA" id="ARBA00022692"/>
    </source>
</evidence>
<evidence type="ECO:0000256" key="8">
    <source>
        <dbReference type="ARBA" id="ARBA00022777"/>
    </source>
</evidence>
<dbReference type="EC" id="2.7.13.3" evidence="3"/>
<dbReference type="InterPro" id="IPR050428">
    <property type="entry name" value="TCS_sensor_his_kinase"/>
</dbReference>
<feature type="transmembrane region" description="Helical" evidence="13">
    <location>
        <begin position="176"/>
        <end position="195"/>
    </location>
</feature>
<feature type="domain" description="Histidine kinase" evidence="14">
    <location>
        <begin position="256"/>
        <end position="469"/>
    </location>
</feature>
<keyword evidence="11" id="KW-0902">Two-component regulatory system</keyword>
<dbReference type="PROSITE" id="PS50885">
    <property type="entry name" value="HAMP"/>
    <property type="match status" value="1"/>
</dbReference>
<dbReference type="CDD" id="cd00082">
    <property type="entry name" value="HisKA"/>
    <property type="match status" value="1"/>
</dbReference>
<keyword evidence="10 13" id="KW-1133">Transmembrane helix</keyword>
<dbReference type="RefSeq" id="WP_163652362.1">
    <property type="nucleotide sequence ID" value="NZ_JAAGRN010000003.1"/>
</dbReference>
<evidence type="ECO:0000256" key="3">
    <source>
        <dbReference type="ARBA" id="ARBA00012438"/>
    </source>
</evidence>
<dbReference type="InterPro" id="IPR004358">
    <property type="entry name" value="Sig_transdc_His_kin-like_C"/>
</dbReference>
<evidence type="ECO:0000256" key="11">
    <source>
        <dbReference type="ARBA" id="ARBA00023012"/>
    </source>
</evidence>
<evidence type="ECO:0000259" key="15">
    <source>
        <dbReference type="PROSITE" id="PS50885"/>
    </source>
</evidence>
<keyword evidence="8 16" id="KW-0418">Kinase</keyword>
<dbReference type="GO" id="GO:0000155">
    <property type="term" value="F:phosphorelay sensor kinase activity"/>
    <property type="evidence" value="ECO:0007669"/>
    <property type="project" value="InterPro"/>
</dbReference>
<dbReference type="SMART" id="SM00387">
    <property type="entry name" value="HATPase_c"/>
    <property type="match status" value="1"/>
</dbReference>
<evidence type="ECO:0000256" key="1">
    <source>
        <dbReference type="ARBA" id="ARBA00000085"/>
    </source>
</evidence>
<gene>
    <name evidence="16" type="ORF">G3I67_05520</name>
</gene>
<comment type="caution">
    <text evidence="16">The sequence shown here is derived from an EMBL/GenBank/DDBJ whole genome shotgun (WGS) entry which is preliminary data.</text>
</comment>
<comment type="subcellular location">
    <subcellularLocation>
        <location evidence="2">Membrane</location>
        <topology evidence="2">Multi-pass membrane protein</topology>
    </subcellularLocation>
</comment>
<name>A0A6B2QZU7_9BURK</name>
<organism evidence="16">
    <name type="scientific">Sheuella amnicola</name>
    <dbReference type="NCBI Taxonomy" id="2707330"/>
    <lineage>
        <taxon>Bacteria</taxon>
        <taxon>Pseudomonadati</taxon>
        <taxon>Pseudomonadota</taxon>
        <taxon>Betaproteobacteria</taxon>
        <taxon>Burkholderiales</taxon>
        <taxon>Alcaligenaceae</taxon>
        <taxon>Sheuella</taxon>
    </lineage>
</organism>
<dbReference type="InterPro" id="IPR036097">
    <property type="entry name" value="HisK_dim/P_sf"/>
</dbReference>
<dbReference type="InterPro" id="IPR003594">
    <property type="entry name" value="HATPase_dom"/>
</dbReference>
<keyword evidence="7" id="KW-0547">Nucleotide-binding</keyword>
<dbReference type="AlphaFoldDB" id="A0A6B2QZU7"/>
<evidence type="ECO:0000256" key="5">
    <source>
        <dbReference type="ARBA" id="ARBA00022679"/>
    </source>
</evidence>
<keyword evidence="9" id="KW-0067">ATP-binding</keyword>
<evidence type="ECO:0000256" key="9">
    <source>
        <dbReference type="ARBA" id="ARBA00022840"/>
    </source>
</evidence>
<proteinExistence type="predicted"/>
<dbReference type="Gene3D" id="1.20.5.1040">
    <property type="entry name" value="Sensor protein qsec"/>
    <property type="match status" value="1"/>
</dbReference>
<reference evidence="16" key="1">
    <citation type="submission" date="2020-02" db="EMBL/GenBank/DDBJ databases">
        <authorList>
            <person name="Chen W.-M."/>
        </authorList>
    </citation>
    <scope>NUCLEOTIDE SEQUENCE</scope>
    <source>
        <strain evidence="16">NBD-18</strain>
    </source>
</reference>
<comment type="catalytic activity">
    <reaction evidence="1">
        <text>ATP + protein L-histidine = ADP + protein N-phospho-L-histidine.</text>
        <dbReference type="EC" id="2.7.13.3"/>
    </reaction>
</comment>
<dbReference type="InterPro" id="IPR013727">
    <property type="entry name" value="2CSK_N"/>
</dbReference>
<feature type="domain" description="HAMP" evidence="15">
    <location>
        <begin position="196"/>
        <end position="248"/>
    </location>
</feature>
<dbReference type="Pfam" id="PF02518">
    <property type="entry name" value="HATPase_c"/>
    <property type="match status" value="1"/>
</dbReference>
<dbReference type="SUPFAM" id="SSF47384">
    <property type="entry name" value="Homodimeric domain of signal transducing histidine kinase"/>
    <property type="match status" value="1"/>
</dbReference>
<dbReference type="InterPro" id="IPR003660">
    <property type="entry name" value="HAMP_dom"/>
</dbReference>
<evidence type="ECO:0000256" key="7">
    <source>
        <dbReference type="ARBA" id="ARBA00022741"/>
    </source>
</evidence>
<evidence type="ECO:0000256" key="2">
    <source>
        <dbReference type="ARBA" id="ARBA00004141"/>
    </source>
</evidence>
<keyword evidence="4" id="KW-0597">Phosphoprotein</keyword>
<dbReference type="Pfam" id="PF00512">
    <property type="entry name" value="HisKA"/>
    <property type="match status" value="1"/>
</dbReference>
<dbReference type="Gene3D" id="1.10.287.130">
    <property type="match status" value="1"/>
</dbReference>
<evidence type="ECO:0000259" key="14">
    <source>
        <dbReference type="PROSITE" id="PS50109"/>
    </source>
</evidence>
<dbReference type="PANTHER" id="PTHR45436:SF14">
    <property type="entry name" value="SENSOR PROTEIN QSEC"/>
    <property type="match status" value="1"/>
</dbReference>
<dbReference type="InterPro" id="IPR003661">
    <property type="entry name" value="HisK_dim/P_dom"/>
</dbReference>
<dbReference type="GO" id="GO:0005886">
    <property type="term" value="C:plasma membrane"/>
    <property type="evidence" value="ECO:0007669"/>
    <property type="project" value="TreeGrafter"/>
</dbReference>
<evidence type="ECO:0000313" key="16">
    <source>
        <dbReference type="EMBL" id="NDY82689.1"/>
    </source>
</evidence>
<accession>A0A6B2QZU7</accession>
<dbReference type="SUPFAM" id="SSF55874">
    <property type="entry name" value="ATPase domain of HSP90 chaperone/DNA topoisomerase II/histidine kinase"/>
    <property type="match status" value="1"/>
</dbReference>
<evidence type="ECO:0000256" key="13">
    <source>
        <dbReference type="SAM" id="Phobius"/>
    </source>
</evidence>
<keyword evidence="5" id="KW-0808">Transferase</keyword>
<protein>
    <recommendedName>
        <fullName evidence="3">histidine kinase</fullName>
        <ecNumber evidence="3">2.7.13.3</ecNumber>
    </recommendedName>
</protein>
<dbReference type="PANTHER" id="PTHR45436">
    <property type="entry name" value="SENSOR HISTIDINE KINASE YKOH"/>
    <property type="match status" value="1"/>
</dbReference>
<dbReference type="InterPro" id="IPR036890">
    <property type="entry name" value="HATPase_C_sf"/>
</dbReference>
<dbReference type="Gene3D" id="3.30.565.10">
    <property type="entry name" value="Histidine kinase-like ATPase, C-terminal domain"/>
    <property type="match status" value="1"/>
</dbReference>
<dbReference type="SMART" id="SM00388">
    <property type="entry name" value="HisKA"/>
    <property type="match status" value="1"/>
</dbReference>
<dbReference type="Pfam" id="PF08521">
    <property type="entry name" value="2CSK_N"/>
    <property type="match status" value="1"/>
</dbReference>
<sequence length="469" mass="52795">MSVLSDNTPSLRNRLVLTISISLLLVWGLVAWFAYDKGLHEAEELMDGQLALSARLLDGQISHEENLHPDAWYPRRDATLDSTYPALIENLDPAGRLPYEQELAFQIWTINGVLKLRSSNARGMERIMTTGYQLQTFNDQVWRVYTKSVRNDQYMIQVAHPVTTRDQIGLDVAGRATLPLFFAFPFLLLLVVWATRRSLRPLDAIAHNLTNRSMDELDPVLLSGVPEELVPIIQAFNLMLDRVRLSIQNERRFTSNAAHELRTPLAGVKLYAQLAQAATDPQERARFIEQVLKGIGRSERLVEQMLRLARLDPDNADLKNTMEIIDIRTLLLEVQDVETINTREKNQKIQLILPTAELTIRGHHDLLMVALSNLIGNASRYSPSHTTLTLGCRSDETELGLFVLDQGPGIGTEELPTISQRFKRGKDVIAEGSGLGLAIVERIANIHGARLFLSNLPQAGLRAELIWKK</sequence>